<keyword evidence="2" id="KW-1185">Reference proteome</keyword>
<proteinExistence type="predicted"/>
<dbReference type="EMBL" id="JTJZ01000018">
    <property type="protein sequence ID" value="KHS52575.1"/>
    <property type="molecule type" value="Genomic_DNA"/>
</dbReference>
<accession>A0A0B9A1A9</accession>
<dbReference type="PATRIC" id="fig|1703.6.peg.1446"/>
<dbReference type="AlphaFoldDB" id="A0A0B9A1A9"/>
<reference evidence="1 2" key="1">
    <citation type="submission" date="2014-11" db="EMBL/GenBank/DDBJ databases">
        <title>Draft Genome Sequence of Brevibacterium linens AE038-8.</title>
        <authorList>
            <person name="Maizel D."/>
            <person name="Utturkar S.M."/>
            <person name="Brown S.D."/>
            <person name="Ferrero M."/>
            <person name="Rosen B.P."/>
        </authorList>
    </citation>
    <scope>NUCLEOTIDE SEQUENCE [LARGE SCALE GENOMIC DNA]</scope>
    <source>
        <strain evidence="1 2">AE038-8</strain>
    </source>
</reference>
<dbReference type="RefSeq" id="WP_039208868.1">
    <property type="nucleotide sequence ID" value="NZ_JTJZ01000018.1"/>
</dbReference>
<evidence type="ECO:0000313" key="1">
    <source>
        <dbReference type="EMBL" id="KHS52575.1"/>
    </source>
</evidence>
<evidence type="ECO:0000313" key="2">
    <source>
        <dbReference type="Proteomes" id="UP000031488"/>
    </source>
</evidence>
<name>A0A0B9A1A9_BRELN</name>
<organism evidence="1 2">
    <name type="scientific">Brevibacterium linens</name>
    <dbReference type="NCBI Taxonomy" id="1703"/>
    <lineage>
        <taxon>Bacteria</taxon>
        <taxon>Bacillati</taxon>
        <taxon>Actinomycetota</taxon>
        <taxon>Actinomycetes</taxon>
        <taxon>Micrococcales</taxon>
        <taxon>Brevibacteriaceae</taxon>
        <taxon>Brevibacterium</taxon>
    </lineage>
</organism>
<gene>
    <name evidence="1" type="ORF">AE0388_1558</name>
</gene>
<comment type="caution">
    <text evidence="1">The sequence shown here is derived from an EMBL/GenBank/DDBJ whole genome shotgun (WGS) entry which is preliminary data.</text>
</comment>
<sequence>MTNSIGYANPAGASLSTYSLEKLGNTPHERRQATEVVQSWLPAHEARDVLETLGLLPPRPGRE</sequence>
<protein>
    <submittedName>
        <fullName evidence="1">Uncharacterized protein</fullName>
    </submittedName>
</protein>
<dbReference type="Proteomes" id="UP000031488">
    <property type="component" value="Unassembled WGS sequence"/>
</dbReference>
<dbReference type="OrthoDB" id="9870320at2"/>